<keyword evidence="1" id="KW-0175">Coiled coil</keyword>
<feature type="transmembrane region" description="Helical" evidence="2">
    <location>
        <begin position="43"/>
        <end position="62"/>
    </location>
</feature>
<evidence type="ECO:0000313" key="3">
    <source>
        <dbReference type="EMBL" id="MBQ0935923.1"/>
    </source>
</evidence>
<dbReference type="EMBL" id="JAGQDG010000004">
    <property type="protein sequence ID" value="MBQ0935923.1"/>
    <property type="molecule type" value="Genomic_DNA"/>
</dbReference>
<name>A0ABS5DXP2_9BURK</name>
<evidence type="ECO:0008006" key="5">
    <source>
        <dbReference type="Google" id="ProtNLM"/>
    </source>
</evidence>
<comment type="caution">
    <text evidence="3">The sequence shown here is derived from an EMBL/GenBank/DDBJ whole genome shotgun (WGS) entry which is preliminary data.</text>
</comment>
<keyword evidence="4" id="KW-1185">Reference proteome</keyword>
<organism evidence="3 4">
    <name type="scientific">Ideonella paludis</name>
    <dbReference type="NCBI Taxonomy" id="1233411"/>
    <lineage>
        <taxon>Bacteria</taxon>
        <taxon>Pseudomonadati</taxon>
        <taxon>Pseudomonadota</taxon>
        <taxon>Betaproteobacteria</taxon>
        <taxon>Burkholderiales</taxon>
        <taxon>Sphaerotilaceae</taxon>
        <taxon>Ideonella</taxon>
    </lineage>
</organism>
<keyword evidence="2" id="KW-0472">Membrane</keyword>
<evidence type="ECO:0000313" key="4">
    <source>
        <dbReference type="Proteomes" id="UP000672097"/>
    </source>
</evidence>
<accession>A0ABS5DXP2</accession>
<protein>
    <recommendedName>
        <fullName evidence="5">DNA repair protein</fullName>
    </recommendedName>
</protein>
<keyword evidence="2" id="KW-1133">Transmembrane helix</keyword>
<gene>
    <name evidence="3" type="ORF">KAK11_11350</name>
</gene>
<dbReference type="RefSeq" id="WP_210809241.1">
    <property type="nucleotide sequence ID" value="NZ_JAGQDG010000004.1"/>
</dbReference>
<evidence type="ECO:0000256" key="1">
    <source>
        <dbReference type="SAM" id="Coils"/>
    </source>
</evidence>
<reference evidence="3 4" key="1">
    <citation type="submission" date="2021-04" db="EMBL/GenBank/DDBJ databases">
        <title>The genome sequence of type strain Ideonella paludis KCTC 32238.</title>
        <authorList>
            <person name="Liu Y."/>
        </authorList>
    </citation>
    <scope>NUCLEOTIDE SEQUENCE [LARGE SCALE GENOMIC DNA]</scope>
    <source>
        <strain evidence="3 4">KCTC 32238</strain>
    </source>
</reference>
<dbReference type="Proteomes" id="UP000672097">
    <property type="component" value="Unassembled WGS sequence"/>
</dbReference>
<feature type="coiled-coil region" evidence="1">
    <location>
        <begin position="131"/>
        <end position="158"/>
    </location>
</feature>
<evidence type="ECO:0000256" key="2">
    <source>
        <dbReference type="SAM" id="Phobius"/>
    </source>
</evidence>
<proteinExistence type="predicted"/>
<sequence>MTKTDRHLLALISAVLAGALVLLNAVAFRKAGFFADTADLVQQIIPNLIASLIVFLAIYYFIERHIEERLVAVNYLAQLTSTGKEYSDHIDRSVEAINRLRTELVAHKESIKADIQETLEAFRTAQSREAKAEIDAKLRALYSRLADAELRVASLDEKTAVAAASQKDQRIAELTAEIGRLNQVILANRTVAKSIADSAKKI</sequence>
<keyword evidence="2" id="KW-0812">Transmembrane</keyword>